<dbReference type="Proteomes" id="UP000031036">
    <property type="component" value="Unassembled WGS sequence"/>
</dbReference>
<comment type="caution">
    <text evidence="2">The sequence shown here is derived from an EMBL/GenBank/DDBJ whole genome shotgun (WGS) entry which is preliminary data.</text>
</comment>
<evidence type="ECO:0000313" key="3">
    <source>
        <dbReference type="Proteomes" id="UP000031036"/>
    </source>
</evidence>
<dbReference type="EMBL" id="JPKZ01001577">
    <property type="protein sequence ID" value="KHN81177.1"/>
    <property type="molecule type" value="Genomic_DNA"/>
</dbReference>
<feature type="region of interest" description="Disordered" evidence="1">
    <location>
        <begin position="1"/>
        <end position="34"/>
    </location>
</feature>
<proteinExistence type="predicted"/>
<gene>
    <name evidence="2" type="ORF">Tcan_02687</name>
</gene>
<feature type="compositionally biased region" description="Basic and acidic residues" evidence="1">
    <location>
        <begin position="1"/>
        <end position="14"/>
    </location>
</feature>
<accession>A0A0B2VI88</accession>
<evidence type="ECO:0000256" key="1">
    <source>
        <dbReference type="SAM" id="MobiDB-lite"/>
    </source>
</evidence>
<reference evidence="2 3" key="1">
    <citation type="submission" date="2014-11" db="EMBL/GenBank/DDBJ databases">
        <title>Genetic blueprint of the zoonotic pathogen Toxocara canis.</title>
        <authorList>
            <person name="Zhu X.-Q."/>
            <person name="Korhonen P.K."/>
            <person name="Cai H."/>
            <person name="Young N.D."/>
            <person name="Nejsum P."/>
            <person name="von Samson-Himmelstjerna G."/>
            <person name="Boag P.R."/>
            <person name="Tan P."/>
            <person name="Li Q."/>
            <person name="Min J."/>
            <person name="Yang Y."/>
            <person name="Wang X."/>
            <person name="Fang X."/>
            <person name="Hall R.S."/>
            <person name="Hofmann A."/>
            <person name="Sternberg P.W."/>
            <person name="Jex A.R."/>
            <person name="Gasser R.B."/>
        </authorList>
    </citation>
    <scope>NUCLEOTIDE SEQUENCE [LARGE SCALE GENOMIC DNA]</scope>
    <source>
        <strain evidence="2">PN_DK_2014</strain>
    </source>
</reference>
<dbReference type="AlphaFoldDB" id="A0A0B2VI88"/>
<name>A0A0B2VI88_TOXCA</name>
<organism evidence="2 3">
    <name type="scientific">Toxocara canis</name>
    <name type="common">Canine roundworm</name>
    <dbReference type="NCBI Taxonomy" id="6265"/>
    <lineage>
        <taxon>Eukaryota</taxon>
        <taxon>Metazoa</taxon>
        <taxon>Ecdysozoa</taxon>
        <taxon>Nematoda</taxon>
        <taxon>Chromadorea</taxon>
        <taxon>Rhabditida</taxon>
        <taxon>Spirurina</taxon>
        <taxon>Ascaridomorpha</taxon>
        <taxon>Ascaridoidea</taxon>
        <taxon>Toxocaridae</taxon>
        <taxon>Toxocara</taxon>
    </lineage>
</organism>
<protein>
    <submittedName>
        <fullName evidence="2">Uncharacterized protein</fullName>
    </submittedName>
</protein>
<keyword evidence="3" id="KW-1185">Reference proteome</keyword>
<evidence type="ECO:0000313" key="2">
    <source>
        <dbReference type="EMBL" id="KHN81177.1"/>
    </source>
</evidence>
<sequence>MSREVIKTKTRDQHALNNNNRRCESGMGSPDDLGPYRSLSGACDQFLNIKSEVMSMGNKRCGNSYRTLKNQSDLFAYTVTRTVVIVRASEMKAKEPTGALLFKHNQFLKFRNIDSS</sequence>